<feature type="domain" description="Reverse transcriptase" evidence="1">
    <location>
        <begin position="1"/>
        <end position="283"/>
    </location>
</feature>
<accession>A0A6P6UK89</accession>
<reference evidence="3" key="2">
    <citation type="submission" date="2025-08" db="UniProtKB">
        <authorList>
            <consortium name="RefSeq"/>
        </authorList>
    </citation>
    <scope>IDENTIFICATION</scope>
    <source>
        <tissue evidence="3">Leaves</tissue>
    </source>
</reference>
<dbReference type="GeneID" id="113711181"/>
<organism evidence="2 3">
    <name type="scientific">Coffea arabica</name>
    <name type="common">Arabian coffee</name>
    <dbReference type="NCBI Taxonomy" id="13443"/>
    <lineage>
        <taxon>Eukaryota</taxon>
        <taxon>Viridiplantae</taxon>
        <taxon>Streptophyta</taxon>
        <taxon>Embryophyta</taxon>
        <taxon>Tracheophyta</taxon>
        <taxon>Spermatophyta</taxon>
        <taxon>Magnoliopsida</taxon>
        <taxon>eudicotyledons</taxon>
        <taxon>Gunneridae</taxon>
        <taxon>Pentapetalae</taxon>
        <taxon>asterids</taxon>
        <taxon>lamiids</taxon>
        <taxon>Gentianales</taxon>
        <taxon>Rubiaceae</taxon>
        <taxon>Ixoroideae</taxon>
        <taxon>Gardenieae complex</taxon>
        <taxon>Bertiereae - Coffeeae clade</taxon>
        <taxon>Coffeeae</taxon>
        <taxon>Coffea</taxon>
    </lineage>
</organism>
<evidence type="ECO:0000259" key="1">
    <source>
        <dbReference type="PROSITE" id="PS50878"/>
    </source>
</evidence>
<reference evidence="2" key="1">
    <citation type="journal article" date="2025" name="Foods">
        <title>Unveiling the Microbial Signatures of Arabica Coffee Cherries: Insights into Ripeness Specific Diversity, Functional Traits, and Implications for Quality and Safety.</title>
        <authorList>
            <consortium name="RefSeq"/>
            <person name="Tenea G.N."/>
            <person name="Cifuentes V."/>
            <person name="Reyes P."/>
            <person name="Cevallos-Vallejos M."/>
        </authorList>
    </citation>
    <scope>NUCLEOTIDE SEQUENCE [LARGE SCALE GENOMIC DNA]</scope>
</reference>
<protein>
    <recommendedName>
        <fullName evidence="1">Reverse transcriptase domain-containing protein</fullName>
    </recommendedName>
</protein>
<sequence length="398" mass="46080">MSNRIGLIQKRDGDWCKDVEETGVEIIQYFKDIFTFEEPQGIDDILNDIPQSITNVKNKQLTSPVTEQEVHRPVFSMHPSKSPGPNGKQILDNVLVAHECNHFLNNKRSGKKGYVAIKLDIFKAYDRIEWTFLEKLILKIGFCQQWVGWIMECVSSVSYSVNSNREKKGFIKPIRGLRQGDLLSPFLFLICAEGFSALFNQAVFDFVKEKVLSRISGWREKMLSMVGKEMLLKSMVMSLPAYVMLCYKLPKEEVCKGIGREMAKLWLGSNREKKKIHWIGWEKLSKVKQSEGLGFRDLESFNQAFLAKQLWRIFTRLNLLVSKILKVRYFKGTLVWKMKGRSIDSWYWRSILSARTLLEKGVRKRVGDRKTIDIWEDRWIPGAVGGKVSTQRDPELGL</sequence>
<name>A0A6P6UK89_COFAR</name>
<dbReference type="Pfam" id="PF00078">
    <property type="entry name" value="RVT_1"/>
    <property type="match status" value="1"/>
</dbReference>
<dbReference type="AlphaFoldDB" id="A0A6P6UK89"/>
<dbReference type="InterPro" id="IPR000477">
    <property type="entry name" value="RT_dom"/>
</dbReference>
<gene>
    <name evidence="3" type="primary">LOC113711181</name>
</gene>
<dbReference type="PANTHER" id="PTHR33116:SF86">
    <property type="entry name" value="REVERSE TRANSCRIPTASE DOMAIN-CONTAINING PROTEIN"/>
    <property type="match status" value="1"/>
</dbReference>
<dbReference type="Proteomes" id="UP001652660">
    <property type="component" value="Chromosome 10e"/>
</dbReference>
<dbReference type="OrthoDB" id="1932527at2759"/>
<dbReference type="RefSeq" id="XP_027090162.2">
    <property type="nucleotide sequence ID" value="XM_027234361.2"/>
</dbReference>
<dbReference type="PROSITE" id="PS50878">
    <property type="entry name" value="RT_POL"/>
    <property type="match status" value="1"/>
</dbReference>
<evidence type="ECO:0000313" key="2">
    <source>
        <dbReference type="Proteomes" id="UP001652660"/>
    </source>
</evidence>
<dbReference type="PANTHER" id="PTHR33116">
    <property type="entry name" value="REVERSE TRANSCRIPTASE ZINC-BINDING DOMAIN-CONTAINING PROTEIN-RELATED-RELATED"/>
    <property type="match status" value="1"/>
</dbReference>
<keyword evidence="2" id="KW-1185">Reference proteome</keyword>
<evidence type="ECO:0000313" key="3">
    <source>
        <dbReference type="RefSeq" id="XP_027090162.2"/>
    </source>
</evidence>
<proteinExistence type="predicted"/>